<dbReference type="Proteomes" id="UP001140949">
    <property type="component" value="Unassembled WGS sequence"/>
</dbReference>
<dbReference type="InterPro" id="IPR031322">
    <property type="entry name" value="Shikimate/glucono_kinase"/>
</dbReference>
<evidence type="ECO:0000313" key="3">
    <source>
        <dbReference type="EMBL" id="KAJ6853202.1"/>
    </source>
</evidence>
<dbReference type="GO" id="GO:0009507">
    <property type="term" value="C:chloroplast"/>
    <property type="evidence" value="ECO:0007669"/>
    <property type="project" value="UniProtKB-SubCell"/>
</dbReference>
<organism evidence="3 4">
    <name type="scientific">Iris pallida</name>
    <name type="common">Sweet iris</name>
    <dbReference type="NCBI Taxonomy" id="29817"/>
    <lineage>
        <taxon>Eukaryota</taxon>
        <taxon>Viridiplantae</taxon>
        <taxon>Streptophyta</taxon>
        <taxon>Embryophyta</taxon>
        <taxon>Tracheophyta</taxon>
        <taxon>Spermatophyta</taxon>
        <taxon>Magnoliopsida</taxon>
        <taxon>Liliopsida</taxon>
        <taxon>Asparagales</taxon>
        <taxon>Iridaceae</taxon>
        <taxon>Iridoideae</taxon>
        <taxon>Irideae</taxon>
        <taxon>Iris</taxon>
    </lineage>
</organism>
<sequence length="194" mass="21437">MNCTMKTNLGKLLADSLRYYYFDSDSLVEQAAGGSSAANSLREGDEKAFRDSETEVLRQLSSMGRLLVCAGDGAVRSSTNLAFMRYGISIWIDIPLDVLANEVLKTEDLSNVAQATSDSNSFSKVLEEISQQYNALREGYETSDARVCLQKVASQLGHEELDCVTPEDMAVEVLKEIEKLTRVKKMMEAAARPF</sequence>
<name>A0AAX6IJ13_IRIPA</name>
<dbReference type="AlphaFoldDB" id="A0AAX6IJ13"/>
<dbReference type="Pfam" id="PF01202">
    <property type="entry name" value="SKI"/>
    <property type="match status" value="1"/>
</dbReference>
<dbReference type="FunFam" id="3.40.50.300:FF:001033">
    <property type="entry name" value="Shikimate kinase 2, chloroplastic"/>
    <property type="match status" value="1"/>
</dbReference>
<evidence type="ECO:0000256" key="2">
    <source>
        <dbReference type="ARBA" id="ARBA00006997"/>
    </source>
</evidence>
<dbReference type="SUPFAM" id="SSF52540">
    <property type="entry name" value="P-loop containing nucleoside triphosphate hydrolases"/>
    <property type="match status" value="1"/>
</dbReference>
<evidence type="ECO:0000256" key="1">
    <source>
        <dbReference type="ARBA" id="ARBA00004229"/>
    </source>
</evidence>
<dbReference type="EMBL" id="JANAVB010000999">
    <property type="protein sequence ID" value="KAJ6853202.1"/>
    <property type="molecule type" value="Genomic_DNA"/>
</dbReference>
<keyword evidence="3" id="KW-0418">Kinase</keyword>
<accession>A0AAX6IJ13</accession>
<dbReference type="PANTHER" id="PTHR21087">
    <property type="entry name" value="SHIKIMATE KINASE"/>
    <property type="match status" value="1"/>
</dbReference>
<keyword evidence="3" id="KW-0808">Transferase</keyword>
<dbReference type="PRINTS" id="PR01100">
    <property type="entry name" value="SHIKIMTKNASE"/>
</dbReference>
<protein>
    <submittedName>
        <fullName evidence="3">Inactive shikimate kinase like 1, chloroplastic</fullName>
    </submittedName>
</protein>
<reference evidence="3" key="2">
    <citation type="submission" date="2023-04" db="EMBL/GenBank/DDBJ databases">
        <authorList>
            <person name="Bruccoleri R.E."/>
            <person name="Oakeley E.J."/>
            <person name="Faust A.-M."/>
            <person name="Dessus-Babus S."/>
            <person name="Altorfer M."/>
            <person name="Burckhardt D."/>
            <person name="Oertli M."/>
            <person name="Naumann U."/>
            <person name="Petersen F."/>
            <person name="Wong J."/>
        </authorList>
    </citation>
    <scope>NUCLEOTIDE SEQUENCE</scope>
    <source>
        <strain evidence="3">GSM-AAB239-AS_SAM_17_03QT</strain>
        <tissue evidence="3">Leaf</tissue>
    </source>
</reference>
<dbReference type="PANTHER" id="PTHR21087:SF4">
    <property type="entry name" value="INACTIVE SHIKIMATE KINASE LIKE 1, CHLOROPLASTIC-RELATED"/>
    <property type="match status" value="1"/>
</dbReference>
<dbReference type="GO" id="GO:0016301">
    <property type="term" value="F:kinase activity"/>
    <property type="evidence" value="ECO:0007669"/>
    <property type="project" value="UniProtKB-KW"/>
</dbReference>
<comment type="similarity">
    <text evidence="2">Belongs to the shikimate kinase family.</text>
</comment>
<comment type="subcellular location">
    <subcellularLocation>
        <location evidence="1">Plastid</location>
        <location evidence="1">Chloroplast</location>
    </subcellularLocation>
</comment>
<comment type="caution">
    <text evidence="3">The sequence shown here is derived from an EMBL/GenBank/DDBJ whole genome shotgun (WGS) entry which is preliminary data.</text>
</comment>
<dbReference type="InterPro" id="IPR027417">
    <property type="entry name" value="P-loop_NTPase"/>
</dbReference>
<dbReference type="GO" id="GO:0005829">
    <property type="term" value="C:cytosol"/>
    <property type="evidence" value="ECO:0007669"/>
    <property type="project" value="TreeGrafter"/>
</dbReference>
<keyword evidence="4" id="KW-1185">Reference proteome</keyword>
<evidence type="ECO:0000313" key="4">
    <source>
        <dbReference type="Proteomes" id="UP001140949"/>
    </source>
</evidence>
<proteinExistence type="inferred from homology"/>
<gene>
    <name evidence="3" type="ORF">M6B38_251675</name>
</gene>
<reference evidence="3" key="1">
    <citation type="journal article" date="2023" name="GigaByte">
        <title>Genome assembly of the bearded iris, Iris pallida Lam.</title>
        <authorList>
            <person name="Bruccoleri R.E."/>
            <person name="Oakeley E.J."/>
            <person name="Faust A.M.E."/>
            <person name="Altorfer M."/>
            <person name="Dessus-Babus S."/>
            <person name="Burckhardt D."/>
            <person name="Oertli M."/>
            <person name="Naumann U."/>
            <person name="Petersen F."/>
            <person name="Wong J."/>
        </authorList>
    </citation>
    <scope>NUCLEOTIDE SEQUENCE</scope>
    <source>
        <strain evidence="3">GSM-AAB239-AS_SAM_17_03QT</strain>
    </source>
</reference>
<dbReference type="Gene3D" id="3.40.50.300">
    <property type="entry name" value="P-loop containing nucleotide triphosphate hydrolases"/>
    <property type="match status" value="1"/>
</dbReference>